<feature type="transmembrane region" description="Helical" evidence="6">
    <location>
        <begin position="30"/>
        <end position="54"/>
    </location>
</feature>
<dbReference type="OrthoDB" id="270930at2759"/>
<evidence type="ECO:0000256" key="2">
    <source>
        <dbReference type="ARBA" id="ARBA00005648"/>
    </source>
</evidence>
<keyword evidence="3 6" id="KW-0812">Transmembrane</keyword>
<sequence>MTFLFPIFNFRLDIYRKVPRDLTQPTTTGAIISIVCVSFIFFMVISDLVSFLTLEIRSELFVDDPGREGRIKVHLNVSLPYLSCNYIGVDIQDDNGRHEVGFVQNTEKVPIAASGCRFEANFEVSKVPGNFHLSTHAAERQPQKYDMRHKIHSVAFGDDILKGTQHLGSFNPLKGREDLHTDGTFTHDYVLKVSCFKPTL</sequence>
<dbReference type="InterPro" id="IPR012936">
    <property type="entry name" value="Erv_C"/>
</dbReference>
<evidence type="ECO:0000256" key="4">
    <source>
        <dbReference type="ARBA" id="ARBA00022989"/>
    </source>
</evidence>
<evidence type="ECO:0000256" key="5">
    <source>
        <dbReference type="ARBA" id="ARBA00023136"/>
    </source>
</evidence>
<evidence type="ECO:0000313" key="11">
    <source>
        <dbReference type="WBParaSite" id="GPUH_0000052001-mRNA-1"/>
    </source>
</evidence>
<dbReference type="InterPro" id="IPR045888">
    <property type="entry name" value="Erv"/>
</dbReference>
<reference evidence="9 10" key="2">
    <citation type="submission" date="2018-11" db="EMBL/GenBank/DDBJ databases">
        <authorList>
            <consortium name="Pathogen Informatics"/>
        </authorList>
    </citation>
    <scope>NUCLEOTIDE SEQUENCE [LARGE SCALE GENOMIC DNA]</scope>
</reference>
<dbReference type="PANTHER" id="PTHR10984:SF36">
    <property type="entry name" value="ENDOPLASMIC RETICULUM-GOLGI INTERMEDIATE COMPARTMENT PROTEIN 1"/>
    <property type="match status" value="1"/>
</dbReference>
<dbReference type="GO" id="GO:0000139">
    <property type="term" value="C:Golgi membrane"/>
    <property type="evidence" value="ECO:0007669"/>
    <property type="project" value="TreeGrafter"/>
</dbReference>
<gene>
    <name evidence="9" type="ORF">GPUH_LOCUS520</name>
</gene>
<evidence type="ECO:0000259" key="7">
    <source>
        <dbReference type="Pfam" id="PF07970"/>
    </source>
</evidence>
<evidence type="ECO:0000256" key="6">
    <source>
        <dbReference type="SAM" id="Phobius"/>
    </source>
</evidence>
<feature type="domain" description="Endoplasmic reticulum vesicle transporter C-terminal" evidence="7">
    <location>
        <begin position="112"/>
        <end position="193"/>
    </location>
</feature>
<evidence type="ECO:0000256" key="1">
    <source>
        <dbReference type="ARBA" id="ARBA00004457"/>
    </source>
</evidence>
<dbReference type="GO" id="GO:0030134">
    <property type="term" value="C:COPII-coated ER to Golgi transport vesicle"/>
    <property type="evidence" value="ECO:0007669"/>
    <property type="project" value="TreeGrafter"/>
</dbReference>
<protein>
    <submittedName>
        <fullName evidence="11">ERGIC_N domain-containing protein</fullName>
    </submittedName>
</protein>
<dbReference type="AlphaFoldDB" id="A0A183CVM9"/>
<name>A0A183CVM9_9BILA</name>
<evidence type="ECO:0000259" key="8">
    <source>
        <dbReference type="Pfam" id="PF13850"/>
    </source>
</evidence>
<reference evidence="11" key="1">
    <citation type="submission" date="2016-06" db="UniProtKB">
        <authorList>
            <consortium name="WormBaseParasite"/>
        </authorList>
    </citation>
    <scope>IDENTIFICATION</scope>
</reference>
<keyword evidence="5 6" id="KW-0472">Membrane</keyword>
<dbReference type="PANTHER" id="PTHR10984">
    <property type="entry name" value="ENDOPLASMIC RETICULUM-GOLGI INTERMEDIATE COMPARTMENT PROTEIN"/>
    <property type="match status" value="1"/>
</dbReference>
<comment type="subcellular location">
    <subcellularLocation>
        <location evidence="1">Endoplasmic reticulum-Golgi intermediate compartment membrane</location>
        <topology evidence="1">Multi-pass membrane protein</topology>
    </subcellularLocation>
</comment>
<dbReference type="Pfam" id="PF13850">
    <property type="entry name" value="ERGIC_N"/>
    <property type="match status" value="1"/>
</dbReference>
<organism evidence="11">
    <name type="scientific">Gongylonema pulchrum</name>
    <dbReference type="NCBI Taxonomy" id="637853"/>
    <lineage>
        <taxon>Eukaryota</taxon>
        <taxon>Metazoa</taxon>
        <taxon>Ecdysozoa</taxon>
        <taxon>Nematoda</taxon>
        <taxon>Chromadorea</taxon>
        <taxon>Rhabditida</taxon>
        <taxon>Spirurina</taxon>
        <taxon>Spiruromorpha</taxon>
        <taxon>Spiruroidea</taxon>
        <taxon>Gongylonematidae</taxon>
        <taxon>Gongylonema</taxon>
    </lineage>
</organism>
<dbReference type="EMBL" id="UYRT01000472">
    <property type="protein sequence ID" value="VDK28236.1"/>
    <property type="molecule type" value="Genomic_DNA"/>
</dbReference>
<evidence type="ECO:0000313" key="10">
    <source>
        <dbReference type="Proteomes" id="UP000271098"/>
    </source>
</evidence>
<dbReference type="GO" id="GO:0033116">
    <property type="term" value="C:endoplasmic reticulum-Golgi intermediate compartment membrane"/>
    <property type="evidence" value="ECO:0007669"/>
    <property type="project" value="UniProtKB-SubCell"/>
</dbReference>
<dbReference type="InterPro" id="IPR039542">
    <property type="entry name" value="Erv_N"/>
</dbReference>
<dbReference type="Pfam" id="PF07970">
    <property type="entry name" value="COPIIcoated_ERV"/>
    <property type="match status" value="1"/>
</dbReference>
<dbReference type="GO" id="GO:0006890">
    <property type="term" value="P:retrograde vesicle-mediated transport, Golgi to endoplasmic reticulum"/>
    <property type="evidence" value="ECO:0007669"/>
    <property type="project" value="TreeGrafter"/>
</dbReference>
<dbReference type="GO" id="GO:0005789">
    <property type="term" value="C:endoplasmic reticulum membrane"/>
    <property type="evidence" value="ECO:0007669"/>
    <property type="project" value="TreeGrafter"/>
</dbReference>
<keyword evidence="4 6" id="KW-1133">Transmembrane helix</keyword>
<dbReference type="WBParaSite" id="GPUH_0000052001-mRNA-1">
    <property type="protein sequence ID" value="GPUH_0000052001-mRNA-1"/>
    <property type="gene ID" value="GPUH_0000052001"/>
</dbReference>
<keyword evidence="10" id="KW-1185">Reference proteome</keyword>
<feature type="domain" description="Endoplasmic reticulum vesicle transporter N-terminal" evidence="8">
    <location>
        <begin position="11"/>
        <end position="99"/>
    </location>
</feature>
<dbReference type="Proteomes" id="UP000271098">
    <property type="component" value="Unassembled WGS sequence"/>
</dbReference>
<evidence type="ECO:0000313" key="9">
    <source>
        <dbReference type="EMBL" id="VDK28236.1"/>
    </source>
</evidence>
<evidence type="ECO:0000256" key="3">
    <source>
        <dbReference type="ARBA" id="ARBA00022692"/>
    </source>
</evidence>
<comment type="similarity">
    <text evidence="2">Belongs to the ERGIC family.</text>
</comment>
<proteinExistence type="inferred from homology"/>
<dbReference type="GO" id="GO:0006888">
    <property type="term" value="P:endoplasmic reticulum to Golgi vesicle-mediated transport"/>
    <property type="evidence" value="ECO:0007669"/>
    <property type="project" value="TreeGrafter"/>
</dbReference>
<accession>A0A183CVM9</accession>